<evidence type="ECO:0000256" key="1">
    <source>
        <dbReference type="SAM" id="Phobius"/>
    </source>
</evidence>
<feature type="transmembrane region" description="Helical" evidence="1">
    <location>
        <begin position="254"/>
        <end position="274"/>
    </location>
</feature>
<evidence type="ECO:0000313" key="3">
    <source>
        <dbReference type="Proteomes" id="UP000236151"/>
    </source>
</evidence>
<keyword evidence="1" id="KW-0472">Membrane</keyword>
<feature type="transmembrane region" description="Helical" evidence="1">
    <location>
        <begin position="226"/>
        <end position="247"/>
    </location>
</feature>
<proteinExistence type="predicted"/>
<evidence type="ECO:0000313" key="2">
    <source>
        <dbReference type="EMBL" id="PNU01260.1"/>
    </source>
</evidence>
<keyword evidence="3" id="KW-1185">Reference proteome</keyword>
<feature type="transmembrane region" description="Helical" evidence="1">
    <location>
        <begin position="122"/>
        <end position="143"/>
    </location>
</feature>
<dbReference type="Pfam" id="PF22564">
    <property type="entry name" value="HAAS"/>
    <property type="match status" value="1"/>
</dbReference>
<name>A0A2K2FLE4_9CLOT</name>
<dbReference type="RefSeq" id="WP_103080116.1">
    <property type="nucleotide sequence ID" value="NZ_CP021850.1"/>
</dbReference>
<dbReference type="Proteomes" id="UP000236151">
    <property type="component" value="Unassembled WGS sequence"/>
</dbReference>
<reference evidence="2 3" key="1">
    <citation type="submission" date="2017-06" db="EMBL/GenBank/DDBJ databases">
        <title>Investigating the central metabolism of Clostridium thermosuccinogenes.</title>
        <authorList>
            <person name="Koendjbiharie J.G."/>
            <person name="van Kranenburg R."/>
        </authorList>
    </citation>
    <scope>NUCLEOTIDE SEQUENCE [LARGE SCALE GENOMIC DNA]</scope>
    <source>
        <strain evidence="2 3">DSM 5806</strain>
    </source>
</reference>
<keyword evidence="1" id="KW-1133">Transmembrane helix</keyword>
<dbReference type="AlphaFoldDB" id="A0A2K2FLE4"/>
<gene>
    <name evidence="2" type="ORF">CDQ84_02430</name>
</gene>
<feature type="transmembrane region" description="Helical" evidence="1">
    <location>
        <begin position="309"/>
        <end position="327"/>
    </location>
</feature>
<organism evidence="2 3">
    <name type="scientific">Clostridium thermosuccinogenes</name>
    <dbReference type="NCBI Taxonomy" id="84032"/>
    <lineage>
        <taxon>Bacteria</taxon>
        <taxon>Bacillati</taxon>
        <taxon>Bacillota</taxon>
        <taxon>Clostridia</taxon>
        <taxon>Eubacteriales</taxon>
        <taxon>Clostridiaceae</taxon>
        <taxon>Clostridium</taxon>
    </lineage>
</organism>
<dbReference type="EMBL" id="NIOJ01000003">
    <property type="protein sequence ID" value="PNU01260.1"/>
    <property type="molecule type" value="Genomic_DNA"/>
</dbReference>
<feature type="transmembrane region" description="Helical" evidence="1">
    <location>
        <begin position="83"/>
        <end position="102"/>
    </location>
</feature>
<comment type="caution">
    <text evidence="2">The sequence shown here is derived from an EMBL/GenBank/DDBJ whole genome shotgun (WGS) entry which is preliminary data.</text>
</comment>
<dbReference type="KEGG" id="cthd:CDO33_11350"/>
<sequence length="331" mass="37116">MKMIDLYVYSATRHLPEDAREDIARELESNITDMLPEDATEEDVREVLEKLGDPANLAAEYSGKKKYLVGPDLYDSYISVLKLVTGLVAIVLAFIALIGSIINPPLESGFPKAFVDVAVDMSVGVFQGVMQSIVWVTLIFAVLERVGVNEGKLPYVKKKWTVDELMDLQVKDKRKISRGETIFTMFFTMLFAALLITKPQMIGWYSVGGNDTIHIEPLLNVQRLQIYIPVMLMFVAVSLGILVWKYIAMHWNSALAAVNAVYNLGICILLYCMMQDTALFNGSFLSKVAELLKMPASQIMEQVNIQKTIFALIFIGFCIWDSISGFVKSKK</sequence>
<dbReference type="OrthoDB" id="116789at2"/>
<accession>A0A2K2FLE4</accession>
<protein>
    <submittedName>
        <fullName evidence="2">Uncharacterized protein</fullName>
    </submittedName>
</protein>
<keyword evidence="1" id="KW-0812">Transmembrane</keyword>
<feature type="transmembrane region" description="Helical" evidence="1">
    <location>
        <begin position="182"/>
        <end position="206"/>
    </location>
</feature>